<keyword evidence="2" id="KW-1185">Reference proteome</keyword>
<dbReference type="Proteomes" id="UP000057938">
    <property type="component" value="Chromosome"/>
</dbReference>
<dbReference type="OrthoDB" id="7405225at2"/>
<sequence length="236" mass="24956">MMAGALCALATLASCSDEETEQATGAPADPLIQRAFNAPLMTDPDLASLNEANAALTVNYEQTLPPVDRSERAIAAARDASRLLLLERGAIPNLPEPKPTDDLPDLVGAMTALDVAERIDFASGCANDLGTSAIWAADLPQYADIVVRGSVMDAAGSDRAGCQVRIVRYLTPMEIEDVALFHYANAKRLGFDLALVGDAERAIIGRNKDGSQLHVQMRETGDGLVAVDIALRLAKG</sequence>
<dbReference type="RefSeq" id="WP_061922547.1">
    <property type="nucleotide sequence ID" value="NZ_CP012669.1"/>
</dbReference>
<evidence type="ECO:0000313" key="2">
    <source>
        <dbReference type="Proteomes" id="UP000057938"/>
    </source>
</evidence>
<organism evidence="1 2">
    <name type="scientific">Altererythrobacter epoxidivorans</name>
    <dbReference type="NCBI Taxonomy" id="361183"/>
    <lineage>
        <taxon>Bacteria</taxon>
        <taxon>Pseudomonadati</taxon>
        <taxon>Pseudomonadota</taxon>
        <taxon>Alphaproteobacteria</taxon>
        <taxon>Sphingomonadales</taxon>
        <taxon>Erythrobacteraceae</taxon>
        <taxon>Altererythrobacter</taxon>
    </lineage>
</organism>
<dbReference type="EMBL" id="CP012669">
    <property type="protein sequence ID" value="ALE15902.1"/>
    <property type="molecule type" value="Genomic_DNA"/>
</dbReference>
<gene>
    <name evidence="1" type="ORF">AMC99_00592</name>
</gene>
<dbReference type="KEGG" id="aep:AMC99_00592"/>
<name>A0A0M3T9U2_9SPHN</name>
<reference evidence="1 2" key="1">
    <citation type="submission" date="2015-09" db="EMBL/GenBank/DDBJ databases">
        <title>Complete genome sequence of a benzo[a]pyrene-degrading bacterium Altererythrobacter epoxidivorans CGMCC 1.7731T.</title>
        <authorList>
            <person name="Li Z."/>
            <person name="Cheng H."/>
            <person name="Huo Y."/>
            <person name="Xu X."/>
        </authorList>
    </citation>
    <scope>NUCLEOTIDE SEQUENCE [LARGE SCALE GENOMIC DNA]</scope>
    <source>
        <strain evidence="1 2">CGMCC 1.7731</strain>
    </source>
</reference>
<protein>
    <submittedName>
        <fullName evidence="1">Uncharacterized protein</fullName>
    </submittedName>
</protein>
<dbReference type="AlphaFoldDB" id="A0A0M3T9U2"/>
<proteinExistence type="predicted"/>
<dbReference type="PATRIC" id="fig|361183.4.peg.583"/>
<evidence type="ECO:0000313" key="1">
    <source>
        <dbReference type="EMBL" id="ALE15902.1"/>
    </source>
</evidence>
<accession>A0A0M3T9U2</accession>